<evidence type="ECO:0000313" key="2">
    <source>
        <dbReference type="Proteomes" id="UP000214646"/>
    </source>
</evidence>
<dbReference type="EMBL" id="NIDE01000003">
    <property type="protein sequence ID" value="OWK44536.1"/>
    <property type="molecule type" value="Genomic_DNA"/>
</dbReference>
<keyword evidence="2" id="KW-1185">Reference proteome</keyword>
<name>A0A225E381_9BACT</name>
<dbReference type="Proteomes" id="UP000214646">
    <property type="component" value="Unassembled WGS sequence"/>
</dbReference>
<reference evidence="2" key="1">
    <citation type="submission" date="2017-06" db="EMBL/GenBank/DDBJ databases">
        <title>Genome analysis of Fimbriiglobus ruber SP5, the first member of the order Planctomycetales with confirmed chitinolytic capability.</title>
        <authorList>
            <person name="Ravin N.V."/>
            <person name="Rakitin A.L."/>
            <person name="Ivanova A.A."/>
            <person name="Beletsky A.V."/>
            <person name="Kulichevskaya I.S."/>
            <person name="Mardanov A.V."/>
            <person name="Dedysh S.N."/>
        </authorList>
    </citation>
    <scope>NUCLEOTIDE SEQUENCE [LARGE SCALE GENOMIC DNA]</scope>
    <source>
        <strain evidence="2">SP5</strain>
    </source>
</reference>
<proteinExistence type="predicted"/>
<protein>
    <submittedName>
        <fullName evidence="1">Uncharacterized protein</fullName>
    </submittedName>
</protein>
<sequence length="43" mass="4768">MRRGIRAASPTAGVRTLGFRNETCVVSIQNFLFDGYDFLLAFG</sequence>
<organism evidence="1 2">
    <name type="scientific">Fimbriiglobus ruber</name>
    <dbReference type="NCBI Taxonomy" id="1908690"/>
    <lineage>
        <taxon>Bacteria</taxon>
        <taxon>Pseudomonadati</taxon>
        <taxon>Planctomycetota</taxon>
        <taxon>Planctomycetia</taxon>
        <taxon>Gemmatales</taxon>
        <taxon>Gemmataceae</taxon>
        <taxon>Fimbriiglobus</taxon>
    </lineage>
</organism>
<dbReference type="AlphaFoldDB" id="A0A225E381"/>
<accession>A0A225E381</accession>
<comment type="caution">
    <text evidence="1">The sequence shown here is derived from an EMBL/GenBank/DDBJ whole genome shotgun (WGS) entry which is preliminary data.</text>
</comment>
<evidence type="ECO:0000313" key="1">
    <source>
        <dbReference type="EMBL" id="OWK44536.1"/>
    </source>
</evidence>
<gene>
    <name evidence="1" type="ORF">FRUB_02468</name>
</gene>